<dbReference type="EMBL" id="JANSHE010000405">
    <property type="protein sequence ID" value="KAJ3011303.1"/>
    <property type="molecule type" value="Genomic_DNA"/>
</dbReference>
<evidence type="ECO:0000313" key="2">
    <source>
        <dbReference type="Proteomes" id="UP001144978"/>
    </source>
</evidence>
<reference evidence="1" key="1">
    <citation type="submission" date="2022-08" db="EMBL/GenBank/DDBJ databases">
        <title>Genome Sequence of Pycnoporus sanguineus.</title>
        <authorList>
            <person name="Buettner E."/>
        </authorList>
    </citation>
    <scope>NUCLEOTIDE SEQUENCE</scope>
    <source>
        <strain evidence="1">CG-C14</strain>
    </source>
</reference>
<organism evidence="1 2">
    <name type="scientific">Trametes sanguinea</name>
    <dbReference type="NCBI Taxonomy" id="158606"/>
    <lineage>
        <taxon>Eukaryota</taxon>
        <taxon>Fungi</taxon>
        <taxon>Dikarya</taxon>
        <taxon>Basidiomycota</taxon>
        <taxon>Agaricomycotina</taxon>
        <taxon>Agaricomycetes</taxon>
        <taxon>Polyporales</taxon>
        <taxon>Polyporaceae</taxon>
        <taxon>Trametes</taxon>
    </lineage>
</organism>
<sequence length="498" mass="54092">MWVTILPSTSLQSTMPSSTESTAYSQDTRPSSSLVARKRPRSVSTDGHPDDDDTSTAPRRLRCRARFVTDDLSSYATGALDPTIFSTTHMGGDTPSRHTALNPNLPPSLYIPIGPQGSDFPSSLGSPFVPIPRIQHDSPFIRASADAPGPRVSRRRPSPADDGNEGSQRGDPSPVPSAQESHPLASGQAEQQGQRPQTHPSDRASPVVSAGFSLIYLPTPVGGFPRVHRSDPESLTQNIHPQQLEDWLGHRQSTCVAIQVYGVGYPSSEAAKVVTDGIKDALVSLTKCATVEVSAPIAARDKRGDLTYPLSATYFAYNITEAAATELKKRVCWSTDALSFFAYDLSPAIPEFLFSLRGFTIDDPKVLAELVRKTLLSPHYRRFTISFALENPRFRGHTHDSIIDTIAQSLQVTVNRDPHSGSVVVNIYCTSPTTSPSLWRIWRRILASADYTNSFCCVGSQTRVLACSGCHGGDHSRSDCPFAAVLGWNGEHALQEHS</sequence>
<accession>A0ACC1Q7Z4</accession>
<comment type="caution">
    <text evidence="1">The sequence shown here is derived from an EMBL/GenBank/DDBJ whole genome shotgun (WGS) entry which is preliminary data.</text>
</comment>
<evidence type="ECO:0000313" key="1">
    <source>
        <dbReference type="EMBL" id="KAJ3011303.1"/>
    </source>
</evidence>
<dbReference type="Proteomes" id="UP001144978">
    <property type="component" value="Unassembled WGS sequence"/>
</dbReference>
<keyword evidence="2" id="KW-1185">Reference proteome</keyword>
<name>A0ACC1Q7Z4_9APHY</name>
<protein>
    <submittedName>
        <fullName evidence="1">Uncharacterized protein</fullName>
    </submittedName>
</protein>
<gene>
    <name evidence="1" type="ORF">NUW54_g2218</name>
</gene>
<proteinExistence type="predicted"/>